<dbReference type="Pfam" id="PF07235">
    <property type="entry name" value="DUF1427"/>
    <property type="match status" value="1"/>
</dbReference>
<reference evidence="2 3" key="1">
    <citation type="submission" date="2019-09" db="EMBL/GenBank/DDBJ databases">
        <authorList>
            <person name="Depoorter E."/>
        </authorList>
    </citation>
    <scope>NUCLEOTIDE SEQUENCE [LARGE SCALE GENOMIC DNA]</scope>
    <source>
        <strain evidence="2">R-71171</strain>
    </source>
</reference>
<dbReference type="InterPro" id="IPR009872">
    <property type="entry name" value="DUF1427"/>
</dbReference>
<proteinExistence type="predicted"/>
<dbReference type="Proteomes" id="UP000494182">
    <property type="component" value="Unassembled WGS sequence"/>
</dbReference>
<keyword evidence="1" id="KW-0812">Transmembrane</keyword>
<dbReference type="NCBIfam" id="TIGR03510">
    <property type="entry name" value="XapX"/>
    <property type="match status" value="1"/>
</dbReference>
<gene>
    <name evidence="2" type="ORF">BCO71171_05624</name>
</gene>
<dbReference type="InterPro" id="IPR020017">
    <property type="entry name" value="XapX_domain"/>
</dbReference>
<keyword evidence="1" id="KW-1133">Transmembrane helix</keyword>
<feature type="transmembrane region" description="Helical" evidence="1">
    <location>
        <begin position="44"/>
        <end position="66"/>
    </location>
</feature>
<sequence length="103" mass="10866">MHSSPPVVRSRDHETPIMKAYVLSLLAGVLAGVIYGALGVNSPAPPIIALTGLLGMLAGEQILPVARRMLAGHRLNTAWRDAKCSQHMFGALPGGTTNDRKPS</sequence>
<feature type="transmembrane region" description="Helical" evidence="1">
    <location>
        <begin position="20"/>
        <end position="38"/>
    </location>
</feature>
<name>A0A6P3B4H1_9BURK</name>
<evidence type="ECO:0000313" key="3">
    <source>
        <dbReference type="Proteomes" id="UP000494182"/>
    </source>
</evidence>
<accession>A0A6P3B4H1</accession>
<dbReference type="EMBL" id="CABVQT010000018">
    <property type="protein sequence ID" value="VWD53413.1"/>
    <property type="molecule type" value="Genomic_DNA"/>
</dbReference>
<organism evidence="2 3">
    <name type="scientific">Burkholderia contaminans</name>
    <dbReference type="NCBI Taxonomy" id="488447"/>
    <lineage>
        <taxon>Bacteria</taxon>
        <taxon>Pseudomonadati</taxon>
        <taxon>Pseudomonadota</taxon>
        <taxon>Betaproteobacteria</taxon>
        <taxon>Burkholderiales</taxon>
        <taxon>Burkholderiaceae</taxon>
        <taxon>Burkholderia</taxon>
        <taxon>Burkholderia cepacia complex</taxon>
    </lineage>
</organism>
<protein>
    <submittedName>
        <fullName evidence="2">XapX domain protein</fullName>
    </submittedName>
</protein>
<evidence type="ECO:0000313" key="2">
    <source>
        <dbReference type="EMBL" id="VWD53413.1"/>
    </source>
</evidence>
<keyword evidence="1" id="KW-0472">Membrane</keyword>
<evidence type="ECO:0000256" key="1">
    <source>
        <dbReference type="SAM" id="Phobius"/>
    </source>
</evidence>
<dbReference type="AlphaFoldDB" id="A0A6P3B4H1"/>